<dbReference type="Gene3D" id="3.40.390.10">
    <property type="entry name" value="Collagenase (Catalytic Domain)"/>
    <property type="match status" value="1"/>
</dbReference>
<evidence type="ECO:0000313" key="9">
    <source>
        <dbReference type="Proteomes" id="UP000504634"/>
    </source>
</evidence>
<dbReference type="InterPro" id="IPR024079">
    <property type="entry name" value="MetalloPept_cat_dom_sf"/>
</dbReference>
<evidence type="ECO:0000256" key="7">
    <source>
        <dbReference type="RuleBase" id="RU361183"/>
    </source>
</evidence>
<evidence type="ECO:0000256" key="6">
    <source>
        <dbReference type="PROSITE-ProRule" id="PRU01211"/>
    </source>
</evidence>
<dbReference type="PROSITE" id="PS51864">
    <property type="entry name" value="ASTACIN"/>
    <property type="match status" value="1"/>
</dbReference>
<dbReference type="SUPFAM" id="SSF55486">
    <property type="entry name" value="Metalloproteases ('zincins'), catalytic domain"/>
    <property type="match status" value="1"/>
</dbReference>
<reference evidence="10" key="1">
    <citation type="submission" date="2025-08" db="UniProtKB">
        <authorList>
            <consortium name="RefSeq"/>
        </authorList>
    </citation>
    <scope>IDENTIFICATION</scope>
    <source>
        <strain evidence="10">11010-0011.00</strain>
        <tissue evidence="10">Whole body</tissue>
    </source>
</reference>
<protein>
    <recommendedName>
        <fullName evidence="7">Metalloendopeptidase</fullName>
        <ecNumber evidence="7">3.4.24.-</ecNumber>
    </recommendedName>
</protein>
<proteinExistence type="predicted"/>
<dbReference type="AlphaFoldDB" id="A0A6J2U8D1"/>
<keyword evidence="9" id="KW-1185">Reference proteome</keyword>
<dbReference type="PRINTS" id="PR00480">
    <property type="entry name" value="ASTACIN"/>
</dbReference>
<dbReference type="SMART" id="SM00235">
    <property type="entry name" value="ZnMc"/>
    <property type="match status" value="1"/>
</dbReference>
<dbReference type="InterPro" id="IPR006026">
    <property type="entry name" value="Peptidase_Metallo"/>
</dbReference>
<evidence type="ECO:0000313" key="10">
    <source>
        <dbReference type="RefSeq" id="XP_030383798.1"/>
    </source>
</evidence>
<feature type="binding site" evidence="6">
    <location>
        <position position="144"/>
    </location>
    <ligand>
        <name>Zn(2+)</name>
        <dbReference type="ChEBI" id="CHEBI:29105"/>
        <note>catalytic</note>
    </ligand>
</feature>
<accession>A0A6J2U8D1</accession>
<name>A0A6J2U8D1_DROLE</name>
<dbReference type="PANTHER" id="PTHR10127">
    <property type="entry name" value="DISCOIDIN, CUB, EGF, LAMININ , AND ZINC METALLOPROTEASE DOMAIN CONTAINING"/>
    <property type="match status" value="1"/>
</dbReference>
<dbReference type="InterPro" id="IPR034035">
    <property type="entry name" value="Astacin-like_dom"/>
</dbReference>
<comment type="cofactor">
    <cofactor evidence="6 7">
        <name>Zn(2+)</name>
        <dbReference type="ChEBI" id="CHEBI:29105"/>
    </cofactor>
    <text evidence="6 7">Binds 1 zinc ion per subunit.</text>
</comment>
<sequence length="241" mass="27466">MQHCLTLLLLLTSSRISSQDSGAFYNEDDMRLSAQQWKALRSQHSARNAMPWSIYYWPQSTLVYSIASGFSKAELSLIAAAMDKISAQTCLRFRRSAQPREPQVVIQRKDAGCWSYVGYLGLRQELNLGRNCMLLGIVQHELLHALGFRHMHTDPRRDNFVRIAFENIMPEKQRFFVRDTVQGTADLGVDYDYASIMHYGPFAFSKNGQRTIVPLQGDVHIGQKNGLSAKDVLKLSRIYCT</sequence>
<evidence type="ECO:0000256" key="5">
    <source>
        <dbReference type="ARBA" id="ARBA00023049"/>
    </source>
</evidence>
<dbReference type="RefSeq" id="XP_030383798.1">
    <property type="nucleotide sequence ID" value="XM_030527938.1"/>
</dbReference>
<feature type="chain" id="PRO_5027140989" description="Metalloendopeptidase" evidence="7">
    <location>
        <begin position="19"/>
        <end position="241"/>
    </location>
</feature>
<dbReference type="CDD" id="cd04280">
    <property type="entry name" value="ZnMc_astacin_like"/>
    <property type="match status" value="1"/>
</dbReference>
<dbReference type="PANTHER" id="PTHR10127:SF780">
    <property type="entry name" value="METALLOENDOPEPTIDASE"/>
    <property type="match status" value="1"/>
</dbReference>
<dbReference type="GeneID" id="115631230"/>
<dbReference type="OrthoDB" id="291007at2759"/>
<dbReference type="GO" id="GO:0006508">
    <property type="term" value="P:proteolysis"/>
    <property type="evidence" value="ECO:0007669"/>
    <property type="project" value="UniProtKB-KW"/>
</dbReference>
<comment type="caution">
    <text evidence="6">Lacks conserved residue(s) required for the propagation of feature annotation.</text>
</comment>
<dbReference type="GO" id="GO:0004222">
    <property type="term" value="F:metalloendopeptidase activity"/>
    <property type="evidence" value="ECO:0007669"/>
    <property type="project" value="UniProtKB-UniRule"/>
</dbReference>
<evidence type="ECO:0000256" key="2">
    <source>
        <dbReference type="ARBA" id="ARBA00022723"/>
    </source>
</evidence>
<feature type="domain" description="Peptidase M12A" evidence="8">
    <location>
        <begin position="48"/>
        <end position="241"/>
    </location>
</feature>
<dbReference type="GO" id="GO:0008270">
    <property type="term" value="F:zinc ion binding"/>
    <property type="evidence" value="ECO:0007669"/>
    <property type="project" value="UniProtKB-UniRule"/>
</dbReference>
<feature type="signal peptide" evidence="7">
    <location>
        <begin position="1"/>
        <end position="18"/>
    </location>
</feature>
<evidence type="ECO:0000256" key="1">
    <source>
        <dbReference type="ARBA" id="ARBA00022670"/>
    </source>
</evidence>
<dbReference type="EC" id="3.4.24.-" evidence="7"/>
<keyword evidence="3 6" id="KW-0378">Hydrolase</keyword>
<gene>
    <name evidence="10" type="primary">LOC115631230</name>
</gene>
<feature type="binding site" evidence="6">
    <location>
        <position position="140"/>
    </location>
    <ligand>
        <name>Zn(2+)</name>
        <dbReference type="ChEBI" id="CHEBI:29105"/>
        <note>catalytic</note>
    </ligand>
</feature>
<feature type="active site" evidence="6">
    <location>
        <position position="141"/>
    </location>
</feature>
<keyword evidence="7" id="KW-0732">Signal</keyword>
<organism evidence="9 10">
    <name type="scientific">Drosophila lebanonensis</name>
    <name type="common">Fruit fly</name>
    <name type="synonym">Scaptodrosophila lebanonensis</name>
    <dbReference type="NCBI Taxonomy" id="7225"/>
    <lineage>
        <taxon>Eukaryota</taxon>
        <taxon>Metazoa</taxon>
        <taxon>Ecdysozoa</taxon>
        <taxon>Arthropoda</taxon>
        <taxon>Hexapoda</taxon>
        <taxon>Insecta</taxon>
        <taxon>Pterygota</taxon>
        <taxon>Neoptera</taxon>
        <taxon>Endopterygota</taxon>
        <taxon>Diptera</taxon>
        <taxon>Brachycera</taxon>
        <taxon>Muscomorpha</taxon>
        <taxon>Ephydroidea</taxon>
        <taxon>Drosophilidae</taxon>
        <taxon>Scaptodrosophila</taxon>
    </lineage>
</organism>
<keyword evidence="1 6" id="KW-0645">Protease</keyword>
<feature type="binding site" evidence="6">
    <location>
        <position position="150"/>
    </location>
    <ligand>
        <name>Zn(2+)</name>
        <dbReference type="ChEBI" id="CHEBI:29105"/>
        <note>catalytic</note>
    </ligand>
</feature>
<keyword evidence="2 6" id="KW-0479">Metal-binding</keyword>
<evidence type="ECO:0000256" key="3">
    <source>
        <dbReference type="ARBA" id="ARBA00022801"/>
    </source>
</evidence>
<evidence type="ECO:0000259" key="8">
    <source>
        <dbReference type="PROSITE" id="PS51864"/>
    </source>
</evidence>
<dbReference type="InterPro" id="IPR001506">
    <property type="entry name" value="Peptidase_M12A"/>
</dbReference>
<dbReference type="Pfam" id="PF01400">
    <property type="entry name" value="Astacin"/>
    <property type="match status" value="1"/>
</dbReference>
<dbReference type="Proteomes" id="UP000504634">
    <property type="component" value="Unplaced"/>
</dbReference>
<keyword evidence="5 6" id="KW-0482">Metalloprotease</keyword>
<keyword evidence="4 6" id="KW-0862">Zinc</keyword>
<evidence type="ECO:0000256" key="4">
    <source>
        <dbReference type="ARBA" id="ARBA00022833"/>
    </source>
</evidence>